<gene>
    <name evidence="6" type="ORF">BW737_015190</name>
</gene>
<keyword evidence="4" id="KW-0804">Transcription</keyword>
<evidence type="ECO:0000256" key="1">
    <source>
        <dbReference type="ARBA" id="ARBA00010466"/>
    </source>
</evidence>
<dbReference type="Gene3D" id="1.10.10.10">
    <property type="entry name" value="Winged helix-like DNA-binding domain superfamily/Winged helix DNA-binding domain"/>
    <property type="match status" value="1"/>
</dbReference>
<dbReference type="InterPro" id="IPR007324">
    <property type="entry name" value="Sugar-bd_dom_put"/>
</dbReference>
<dbReference type="PANTHER" id="PTHR34294:SF1">
    <property type="entry name" value="TRANSCRIPTIONAL REGULATOR LSRR"/>
    <property type="match status" value="1"/>
</dbReference>
<dbReference type="EMBL" id="MTPX02000086">
    <property type="protein sequence ID" value="PHP51318.1"/>
    <property type="molecule type" value="Genomic_DNA"/>
</dbReference>
<comment type="similarity">
    <text evidence="1">Belongs to the SorC transcriptional regulatory family.</text>
</comment>
<sequence>MLACALMIAQVFVVCSFERPMAAARTRGCEFRLNRQRHLDPNEVRVLVAIARRFYVDGASKVELASEFGVSRFKVARLLDQARSEGVVNVTIEHPYGGDAVLASDVAEHLGVGEVYLATASPDVVREREALGATAAKYLTSSASRGDRIGFSWGRTLLPMVQHLGELPDVEIVQISGMVGNDPRLSPIEMFAQLSSNRRFTTKALFAPLFSTTPSSAESARHEPAVADILGRLQELDFVFLSVGSWNPPISQLIDHLSQDDIRELNNEGAVAEVAGMFFDDDGNYLDVPLNDRRISMSLQELRSARHVVAVAGQAGKTRAIRSVCASGVIDCLITTDEVASMLLDTTPVPHRR</sequence>
<evidence type="ECO:0000259" key="5">
    <source>
        <dbReference type="Pfam" id="PF04198"/>
    </source>
</evidence>
<proteinExistence type="inferred from homology"/>
<dbReference type="InterPro" id="IPR051054">
    <property type="entry name" value="SorC_transcr_regulators"/>
</dbReference>
<dbReference type="SUPFAM" id="SSF100950">
    <property type="entry name" value="NagB/RpiA/CoA transferase-like"/>
    <property type="match status" value="1"/>
</dbReference>
<dbReference type="InterPro" id="IPR037171">
    <property type="entry name" value="NagB/RpiA_transferase-like"/>
</dbReference>
<keyword evidence="2" id="KW-0805">Transcription regulation</keyword>
<evidence type="ECO:0000256" key="4">
    <source>
        <dbReference type="ARBA" id="ARBA00023163"/>
    </source>
</evidence>
<evidence type="ECO:0000313" key="7">
    <source>
        <dbReference type="Proteomes" id="UP000194577"/>
    </source>
</evidence>
<evidence type="ECO:0000256" key="2">
    <source>
        <dbReference type="ARBA" id="ARBA00023015"/>
    </source>
</evidence>
<keyword evidence="7" id="KW-1185">Reference proteome</keyword>
<keyword evidence="3" id="KW-0238">DNA-binding</keyword>
<reference evidence="6 7" key="1">
    <citation type="submission" date="2017-10" db="EMBL/GenBank/DDBJ databases">
        <title>Draft genome sequence of cellulolytic Actinomyces sp CtC72 isolated from cattle rumen fluid.</title>
        <authorList>
            <person name="Joshi A.J."/>
            <person name="Vasudevan G."/>
            <person name="Lanjekar V.B."/>
            <person name="Hivarkar S."/>
            <person name="Engineer A."/>
            <person name="Pore S.D."/>
            <person name="Dhakephalkar P.K."/>
            <person name="Dagar S."/>
        </authorList>
    </citation>
    <scope>NUCLEOTIDE SEQUENCE [LARGE SCALE GENOMIC DNA]</scope>
    <source>
        <strain evidence="7">CtC72</strain>
    </source>
</reference>
<comment type="caution">
    <text evidence="6">The sequence shown here is derived from an EMBL/GenBank/DDBJ whole genome shotgun (WGS) entry which is preliminary data.</text>
</comment>
<evidence type="ECO:0000313" key="6">
    <source>
        <dbReference type="EMBL" id="PHP51318.1"/>
    </source>
</evidence>
<accession>A0ABX4M894</accession>
<protein>
    <recommendedName>
        <fullName evidence="5">Sugar-binding domain-containing protein</fullName>
    </recommendedName>
</protein>
<dbReference type="PANTHER" id="PTHR34294">
    <property type="entry name" value="TRANSCRIPTIONAL REGULATOR-RELATED"/>
    <property type="match status" value="1"/>
</dbReference>
<dbReference type="InterPro" id="IPR036388">
    <property type="entry name" value="WH-like_DNA-bd_sf"/>
</dbReference>
<evidence type="ECO:0000256" key="3">
    <source>
        <dbReference type="ARBA" id="ARBA00023125"/>
    </source>
</evidence>
<dbReference type="Pfam" id="PF04198">
    <property type="entry name" value="Sugar-bind"/>
    <property type="match status" value="1"/>
</dbReference>
<name>A0ABX4M894_9ACTO</name>
<organism evidence="6 7">
    <name type="scientific">Actinomyces ruminis</name>
    <dbReference type="NCBI Taxonomy" id="1937003"/>
    <lineage>
        <taxon>Bacteria</taxon>
        <taxon>Bacillati</taxon>
        <taxon>Actinomycetota</taxon>
        <taxon>Actinomycetes</taxon>
        <taxon>Actinomycetales</taxon>
        <taxon>Actinomycetaceae</taxon>
        <taxon>Actinomyces</taxon>
    </lineage>
</organism>
<feature type="domain" description="Sugar-binding" evidence="5">
    <location>
        <begin position="96"/>
        <end position="344"/>
    </location>
</feature>
<dbReference type="Gene3D" id="3.40.50.1360">
    <property type="match status" value="1"/>
</dbReference>
<dbReference type="Proteomes" id="UP000194577">
    <property type="component" value="Unassembled WGS sequence"/>
</dbReference>